<feature type="modified residue" description="4-aspartylphosphate" evidence="4">
    <location>
        <position position="60"/>
    </location>
</feature>
<evidence type="ECO:0000313" key="7">
    <source>
        <dbReference type="EMBL" id="WZJ20772.1"/>
    </source>
</evidence>
<dbReference type="InterPro" id="IPR001789">
    <property type="entry name" value="Sig_transdc_resp-reg_receiver"/>
</dbReference>
<dbReference type="Proteomes" id="UP001479520">
    <property type="component" value="Chromosome"/>
</dbReference>
<evidence type="ECO:0000256" key="2">
    <source>
        <dbReference type="ARBA" id="ARBA00023125"/>
    </source>
</evidence>
<keyword evidence="2" id="KW-0238">DNA-binding</keyword>
<dbReference type="PANTHER" id="PTHR44688">
    <property type="entry name" value="DNA-BINDING TRANSCRIPTIONAL ACTIVATOR DEVR_DOSR"/>
    <property type="match status" value="1"/>
</dbReference>
<evidence type="ECO:0000256" key="4">
    <source>
        <dbReference type="PROSITE-ProRule" id="PRU00169"/>
    </source>
</evidence>
<dbReference type="SMART" id="SM00421">
    <property type="entry name" value="HTH_LUXR"/>
    <property type="match status" value="1"/>
</dbReference>
<dbReference type="Pfam" id="PF00072">
    <property type="entry name" value="Response_reg"/>
    <property type="match status" value="1"/>
</dbReference>
<dbReference type="CDD" id="cd17537">
    <property type="entry name" value="REC_FixJ"/>
    <property type="match status" value="1"/>
</dbReference>
<dbReference type="InterPro" id="IPR036388">
    <property type="entry name" value="WH-like_DNA-bd_sf"/>
</dbReference>
<keyword evidence="8" id="KW-1185">Reference proteome</keyword>
<proteinExistence type="predicted"/>
<evidence type="ECO:0000256" key="1">
    <source>
        <dbReference type="ARBA" id="ARBA00023015"/>
    </source>
</evidence>
<feature type="domain" description="Response regulatory" evidence="6">
    <location>
        <begin position="9"/>
        <end position="125"/>
    </location>
</feature>
<dbReference type="Gene3D" id="3.40.50.2300">
    <property type="match status" value="1"/>
</dbReference>
<reference evidence="7 8" key="1">
    <citation type="submission" date="2024-04" db="EMBL/GenBank/DDBJ databases">
        <title>Dissimilatory iodate-reducing microorganisms contribute to the enrichment of iodine in groundwater.</title>
        <authorList>
            <person name="Jiang Z."/>
        </authorList>
    </citation>
    <scope>NUCLEOTIDE SEQUENCE [LARGE SCALE GENOMIC DNA]</scope>
    <source>
        <strain evidence="7 8">NCP973</strain>
    </source>
</reference>
<dbReference type="Pfam" id="PF00196">
    <property type="entry name" value="GerE"/>
    <property type="match status" value="1"/>
</dbReference>
<dbReference type="Gene3D" id="1.10.10.10">
    <property type="entry name" value="Winged helix-like DNA-binding domain superfamily/Winged helix DNA-binding domain"/>
    <property type="match status" value="1"/>
</dbReference>
<sequence>MNRTESHAIIHVIDDEAPFRRSLIFLLESAGWLAKGHESGEAFLDHLPDFPVGGGCLVLDIRMPRISGLELQRRLLATASPWPIIFMTGHGDVDLAVQAMKDGAIDFLQKPFKDQVFLDTVERAVGISQERQQASQRCQDARHLLARLSPRESEVGRLLARGLSNKEIARELSISDNTVHVHRQHVMEKTGTGSAAELARLILRADPNGLD</sequence>
<gene>
    <name evidence="7" type="ORF">AADV58_12530</name>
</gene>
<dbReference type="CDD" id="cd06170">
    <property type="entry name" value="LuxR_C_like"/>
    <property type="match status" value="1"/>
</dbReference>
<keyword evidence="3" id="KW-0804">Transcription</keyword>
<organism evidence="7 8">
    <name type="scientific">Azonexus hydrophilus</name>
    <dbReference type="NCBI Taxonomy" id="418702"/>
    <lineage>
        <taxon>Bacteria</taxon>
        <taxon>Pseudomonadati</taxon>
        <taxon>Pseudomonadota</taxon>
        <taxon>Betaproteobacteria</taxon>
        <taxon>Rhodocyclales</taxon>
        <taxon>Azonexaceae</taxon>
        <taxon>Azonexus</taxon>
    </lineage>
</organism>
<dbReference type="SMART" id="SM00448">
    <property type="entry name" value="REC"/>
    <property type="match status" value="1"/>
</dbReference>
<evidence type="ECO:0000256" key="3">
    <source>
        <dbReference type="ARBA" id="ARBA00023163"/>
    </source>
</evidence>
<keyword evidence="1" id="KW-0805">Transcription regulation</keyword>
<accession>A0ABZ2XEP0</accession>
<dbReference type="EMBL" id="CP151406">
    <property type="protein sequence ID" value="WZJ20772.1"/>
    <property type="molecule type" value="Genomic_DNA"/>
</dbReference>
<dbReference type="PROSITE" id="PS00622">
    <property type="entry name" value="HTH_LUXR_1"/>
    <property type="match status" value="1"/>
</dbReference>
<dbReference type="PRINTS" id="PR00038">
    <property type="entry name" value="HTHLUXR"/>
</dbReference>
<dbReference type="InterPro" id="IPR000792">
    <property type="entry name" value="Tscrpt_reg_LuxR_C"/>
</dbReference>
<dbReference type="SUPFAM" id="SSF52172">
    <property type="entry name" value="CheY-like"/>
    <property type="match status" value="1"/>
</dbReference>
<dbReference type="PROSITE" id="PS50043">
    <property type="entry name" value="HTH_LUXR_2"/>
    <property type="match status" value="1"/>
</dbReference>
<dbReference type="RefSeq" id="WP_028995377.1">
    <property type="nucleotide sequence ID" value="NZ_CP151406.1"/>
</dbReference>
<protein>
    <submittedName>
        <fullName evidence="7">Response regulator</fullName>
    </submittedName>
</protein>
<evidence type="ECO:0000259" key="5">
    <source>
        <dbReference type="PROSITE" id="PS50043"/>
    </source>
</evidence>
<name>A0ABZ2XEP0_9RHOO</name>
<dbReference type="PANTHER" id="PTHR44688:SF16">
    <property type="entry name" value="DNA-BINDING TRANSCRIPTIONAL ACTIVATOR DEVR_DOSR"/>
    <property type="match status" value="1"/>
</dbReference>
<feature type="domain" description="HTH luxR-type" evidence="5">
    <location>
        <begin position="141"/>
        <end position="206"/>
    </location>
</feature>
<dbReference type="PROSITE" id="PS50110">
    <property type="entry name" value="RESPONSE_REGULATORY"/>
    <property type="match status" value="1"/>
</dbReference>
<evidence type="ECO:0000313" key="8">
    <source>
        <dbReference type="Proteomes" id="UP001479520"/>
    </source>
</evidence>
<keyword evidence="4" id="KW-0597">Phosphoprotein</keyword>
<dbReference type="InterPro" id="IPR011006">
    <property type="entry name" value="CheY-like_superfamily"/>
</dbReference>
<evidence type="ECO:0000259" key="6">
    <source>
        <dbReference type="PROSITE" id="PS50110"/>
    </source>
</evidence>